<dbReference type="PANTHER" id="PTHR43806">
    <property type="entry name" value="PEPTIDASE S8"/>
    <property type="match status" value="1"/>
</dbReference>
<reference evidence="9 10" key="1">
    <citation type="journal article" date="2022" name="Genome Biol. Evol.">
        <title>Host diet, physiology and behaviors set the stage for Lachnospiraceae cladogenesis.</title>
        <authorList>
            <person name="Vera-Ponce De Leon A."/>
            <person name="Schneider M."/>
            <person name="Jahnes B.C."/>
            <person name="Sadowski V."/>
            <person name="Camuy-Velez L.A."/>
            <person name="Duan J."/>
            <person name="Sabree Z.L."/>
        </authorList>
    </citation>
    <scope>NUCLEOTIDE SEQUENCE [LARGE SCALE GENOMIC DNA]</scope>
    <source>
        <strain evidence="9 10">PAL227</strain>
    </source>
</reference>
<dbReference type="InterPro" id="IPR050131">
    <property type="entry name" value="Peptidase_S8_subtilisin-like"/>
</dbReference>
<accession>A0ABT1EDQ3</accession>
<protein>
    <submittedName>
        <fullName evidence="9">S8 family serine peptidase</fullName>
    </submittedName>
</protein>
<dbReference type="InterPro" id="IPR001119">
    <property type="entry name" value="SLH_dom"/>
</dbReference>
<feature type="active site" description="Charge relay system" evidence="6">
    <location>
        <position position="144"/>
    </location>
</feature>
<name>A0ABT1EDQ3_9FIRM</name>
<keyword evidence="3" id="KW-0677">Repeat</keyword>
<evidence type="ECO:0000256" key="6">
    <source>
        <dbReference type="PROSITE-ProRule" id="PRU01240"/>
    </source>
</evidence>
<dbReference type="PROSITE" id="PS51272">
    <property type="entry name" value="SLH"/>
    <property type="match status" value="3"/>
</dbReference>
<dbReference type="Pfam" id="PF00395">
    <property type="entry name" value="SLH"/>
    <property type="match status" value="2"/>
</dbReference>
<dbReference type="PROSITE" id="PS00136">
    <property type="entry name" value="SUBTILASE_ASP"/>
    <property type="match status" value="1"/>
</dbReference>
<evidence type="ECO:0000256" key="4">
    <source>
        <dbReference type="ARBA" id="ARBA00022801"/>
    </source>
</evidence>
<dbReference type="InterPro" id="IPR036852">
    <property type="entry name" value="Peptidase_S8/S53_dom_sf"/>
</dbReference>
<dbReference type="InterPro" id="IPR000209">
    <property type="entry name" value="Peptidase_S8/S53_dom"/>
</dbReference>
<evidence type="ECO:0000259" key="8">
    <source>
        <dbReference type="PROSITE" id="PS51272"/>
    </source>
</evidence>
<evidence type="ECO:0000256" key="5">
    <source>
        <dbReference type="ARBA" id="ARBA00022825"/>
    </source>
</evidence>
<dbReference type="PROSITE" id="PS00138">
    <property type="entry name" value="SUBTILASE_SER"/>
    <property type="match status" value="1"/>
</dbReference>
<evidence type="ECO:0000313" key="10">
    <source>
        <dbReference type="Proteomes" id="UP001523565"/>
    </source>
</evidence>
<dbReference type="SMART" id="SM00635">
    <property type="entry name" value="BID_2"/>
    <property type="match status" value="1"/>
</dbReference>
<evidence type="ECO:0000256" key="1">
    <source>
        <dbReference type="ARBA" id="ARBA00011073"/>
    </source>
</evidence>
<dbReference type="PROSITE" id="PS00137">
    <property type="entry name" value="SUBTILASE_HIS"/>
    <property type="match status" value="1"/>
</dbReference>
<feature type="domain" description="SLH" evidence="8">
    <location>
        <begin position="556"/>
        <end position="619"/>
    </location>
</feature>
<organism evidence="9 10">
    <name type="scientific">Ohessyouella blattaphilus</name>
    <dbReference type="NCBI Taxonomy" id="2949333"/>
    <lineage>
        <taxon>Bacteria</taxon>
        <taxon>Bacillati</taxon>
        <taxon>Bacillota</taxon>
        <taxon>Clostridia</taxon>
        <taxon>Lachnospirales</taxon>
        <taxon>Lachnospiraceae</taxon>
        <taxon>Ohessyouella</taxon>
    </lineage>
</organism>
<keyword evidence="10" id="KW-1185">Reference proteome</keyword>
<evidence type="ECO:0000256" key="2">
    <source>
        <dbReference type="ARBA" id="ARBA00022670"/>
    </source>
</evidence>
<keyword evidence="5 6" id="KW-0720">Serine protease</keyword>
<dbReference type="Gene3D" id="2.60.40.1080">
    <property type="match status" value="1"/>
</dbReference>
<dbReference type="SUPFAM" id="SSF52743">
    <property type="entry name" value="Subtilisin-like"/>
    <property type="match status" value="1"/>
</dbReference>
<proteinExistence type="inferred from homology"/>
<dbReference type="PANTHER" id="PTHR43806:SF11">
    <property type="entry name" value="CEREVISIN-RELATED"/>
    <property type="match status" value="1"/>
</dbReference>
<dbReference type="Gene3D" id="3.40.50.200">
    <property type="entry name" value="Peptidase S8/S53 domain"/>
    <property type="match status" value="1"/>
</dbReference>
<dbReference type="InterPro" id="IPR015500">
    <property type="entry name" value="Peptidase_S8_subtilisin-rel"/>
</dbReference>
<dbReference type="InterPro" id="IPR003343">
    <property type="entry name" value="Big_2"/>
</dbReference>
<dbReference type="PRINTS" id="PR00723">
    <property type="entry name" value="SUBTILISIN"/>
</dbReference>
<dbReference type="Pfam" id="PF02368">
    <property type="entry name" value="Big_2"/>
    <property type="match status" value="1"/>
</dbReference>
<evidence type="ECO:0000256" key="7">
    <source>
        <dbReference type="RuleBase" id="RU003355"/>
    </source>
</evidence>
<feature type="active site" description="Charge relay system" evidence="6">
    <location>
        <position position="345"/>
    </location>
</feature>
<dbReference type="Proteomes" id="UP001523565">
    <property type="component" value="Unassembled WGS sequence"/>
</dbReference>
<dbReference type="SUPFAM" id="SSF49373">
    <property type="entry name" value="Invasin/intimin cell-adhesion fragments"/>
    <property type="match status" value="1"/>
</dbReference>
<evidence type="ECO:0000256" key="3">
    <source>
        <dbReference type="ARBA" id="ARBA00022737"/>
    </source>
</evidence>
<gene>
    <name evidence="9" type="ORF">NK118_00025</name>
</gene>
<dbReference type="RefSeq" id="WP_262067546.1">
    <property type="nucleotide sequence ID" value="NZ_JAMXOC010000001.1"/>
</dbReference>
<comment type="caution">
    <text evidence="9">The sequence shown here is derived from an EMBL/GenBank/DDBJ whole genome shotgun (WGS) entry which is preliminary data.</text>
</comment>
<keyword evidence="2 6" id="KW-0645">Protease</keyword>
<comment type="similarity">
    <text evidence="1 6 7">Belongs to the peptidase S8 family.</text>
</comment>
<keyword evidence="4 6" id="KW-0378">Hydrolase</keyword>
<dbReference type="InterPro" id="IPR022398">
    <property type="entry name" value="Peptidase_S8_His-AS"/>
</dbReference>
<dbReference type="PROSITE" id="PS51892">
    <property type="entry name" value="SUBTILASE"/>
    <property type="match status" value="1"/>
</dbReference>
<dbReference type="InterPro" id="IPR008964">
    <property type="entry name" value="Invasin/intimin_cell_adhesion"/>
</dbReference>
<feature type="domain" description="SLH" evidence="8">
    <location>
        <begin position="622"/>
        <end position="678"/>
    </location>
</feature>
<feature type="active site" description="Charge relay system" evidence="6">
    <location>
        <position position="179"/>
    </location>
</feature>
<feature type="domain" description="SLH" evidence="8">
    <location>
        <begin position="496"/>
        <end position="555"/>
    </location>
</feature>
<dbReference type="InterPro" id="IPR023828">
    <property type="entry name" value="Peptidase_S8_Ser-AS"/>
</dbReference>
<evidence type="ECO:0000313" key="9">
    <source>
        <dbReference type="EMBL" id="MCP1108636.1"/>
    </source>
</evidence>
<dbReference type="EMBL" id="JAMZFV010000001">
    <property type="protein sequence ID" value="MCP1108636.1"/>
    <property type="molecule type" value="Genomic_DNA"/>
</dbReference>
<sequence>MSKRIFFTVISIIVFFLIVFKTVSAQDTSCELSELIVVYEHQTGIRARSLSEPTIVGDTVKERFLTEIGMAAVIETEVSVEERAGQYGDLPSVKYVQPNFRYSLMETPNDPGVSQQWYLCSDARISEAWGLVRAKHKVKVAVIDTGVDKEHDDLVNIVDHEKSYDVVNETSELTDLNGHGTHVAGIIAAESGNGKDIAGVSYNTELICYNVFEKNNGKYSASTANIIKAYELAVSSGARVINMSLGGYISDTEKSDFLLEEAINRAAASNVITVCAGGNGLEGIAQTSRIYPADFGASISVINTDQNNRRASYADYNAYKDISAPGVNIYSIQRGGGCIYKSGTSMAAPIVSGAVALMLGVNPNLTTNQVKTILFGTAKDLGSVGWDWQYGHGLIDLEAAINFALNDKQIESLYIPIQDISLEQTEISIGSSATLQAIVSPKFTTEDKRIHWTSSNPETATVDASGCVIGHRDGKTVITATLTNGLKAECDVTIDLPLSFVDVKEDDWFYSPVKYMYQRGVMTGLNSLVFGVNENLARAQFAALLYKLEGSPAVAYESRFSDVADGQWYTKPILWAAQNGIVNGYQDGRFGVGDSINREQIATMLYSYSKFKGYDLSQSGDLSGFPDNSSVSAYAMKPLQWAVGVGFVSGTNGNLDPQGSAVRAQCATIMMRYLNVYE</sequence>
<dbReference type="InterPro" id="IPR023827">
    <property type="entry name" value="Peptidase_S8_Asp-AS"/>
</dbReference>
<dbReference type="Pfam" id="PF00082">
    <property type="entry name" value="Peptidase_S8"/>
    <property type="match status" value="1"/>
</dbReference>